<feature type="transmembrane region" description="Helical" evidence="6">
    <location>
        <begin position="180"/>
        <end position="201"/>
    </location>
</feature>
<dbReference type="PANTHER" id="PTHR43483">
    <property type="entry name" value="MEMBRANE TRANSPORTER PROTEIN HI_0806-RELATED"/>
    <property type="match status" value="1"/>
</dbReference>
<feature type="transmembrane region" description="Helical" evidence="6">
    <location>
        <begin position="109"/>
        <end position="130"/>
    </location>
</feature>
<keyword evidence="6" id="KW-1003">Cell membrane</keyword>
<reference evidence="7 8" key="1">
    <citation type="submission" date="2018-05" db="EMBL/GenBank/DDBJ databases">
        <title>Genomic Encyclopedia of Type Strains, Phase IV (KMG-IV): sequencing the most valuable type-strain genomes for metagenomic binning, comparative biology and taxonomic classification.</title>
        <authorList>
            <person name="Goeker M."/>
        </authorList>
    </citation>
    <scope>NUCLEOTIDE SEQUENCE [LARGE SCALE GENOMIC DNA]</scope>
    <source>
        <strain evidence="7 8">DSM 23606</strain>
    </source>
</reference>
<proteinExistence type="inferred from homology"/>
<dbReference type="PANTHER" id="PTHR43483:SF3">
    <property type="entry name" value="MEMBRANE TRANSPORTER PROTEIN HI_0806-RELATED"/>
    <property type="match status" value="1"/>
</dbReference>
<gene>
    <name evidence="7" type="ORF">C7443_104249</name>
</gene>
<protein>
    <recommendedName>
        <fullName evidence="6">Probable membrane transporter protein</fullName>
    </recommendedName>
</protein>
<feature type="transmembrane region" description="Helical" evidence="6">
    <location>
        <begin position="7"/>
        <end position="40"/>
    </location>
</feature>
<dbReference type="EMBL" id="QGTJ01000004">
    <property type="protein sequence ID" value="PWV62453.1"/>
    <property type="molecule type" value="Genomic_DNA"/>
</dbReference>
<accession>A0A317MWJ5</accession>
<keyword evidence="8" id="KW-1185">Reference proteome</keyword>
<dbReference type="RefSeq" id="WP_342774223.1">
    <property type="nucleotide sequence ID" value="NZ_QGTJ01000004.1"/>
</dbReference>
<evidence type="ECO:0000256" key="5">
    <source>
        <dbReference type="ARBA" id="ARBA00023136"/>
    </source>
</evidence>
<evidence type="ECO:0000256" key="3">
    <source>
        <dbReference type="ARBA" id="ARBA00022692"/>
    </source>
</evidence>
<evidence type="ECO:0000256" key="1">
    <source>
        <dbReference type="ARBA" id="ARBA00004141"/>
    </source>
</evidence>
<dbReference type="InterPro" id="IPR002781">
    <property type="entry name" value="TM_pro_TauE-like"/>
</dbReference>
<feature type="transmembrane region" description="Helical" evidence="6">
    <location>
        <begin position="213"/>
        <end position="235"/>
    </location>
</feature>
<feature type="transmembrane region" description="Helical" evidence="6">
    <location>
        <begin position="247"/>
        <end position="265"/>
    </location>
</feature>
<dbReference type="Pfam" id="PF01925">
    <property type="entry name" value="TauE"/>
    <property type="match status" value="1"/>
</dbReference>
<evidence type="ECO:0000313" key="8">
    <source>
        <dbReference type="Proteomes" id="UP000246569"/>
    </source>
</evidence>
<evidence type="ECO:0000313" key="7">
    <source>
        <dbReference type="EMBL" id="PWV62453.1"/>
    </source>
</evidence>
<dbReference type="GO" id="GO:0005886">
    <property type="term" value="C:plasma membrane"/>
    <property type="evidence" value="ECO:0007669"/>
    <property type="project" value="UniProtKB-SubCell"/>
</dbReference>
<sequence>MPDILQSILFFLAGGTVAGVLAGLLGVGGGIVIVPIVAFFLRSHGADPSAVMHVAIGTSLATIVVTSISSIRAHHRRGAVNWNTVRRLAPGIVVGTWIGAAVVDVLPSATLRMIFALFLLSVSVQMALGLQPAGQRQLPGTLGCSGAGALIGAVSGIVGIGGGSLTVPFLSWCNTPIRNAVATSAACGLPIALAGTLGFIITGWNAPLRPDGCLGYISLPAWLGIASASMLSAPLGAKLAHTLPTAVIKRIFAALLCLIGMKMLLS</sequence>
<organism evidence="7 8">
    <name type="scientific">Plasticicumulans acidivorans</name>
    <dbReference type="NCBI Taxonomy" id="886464"/>
    <lineage>
        <taxon>Bacteria</taxon>
        <taxon>Pseudomonadati</taxon>
        <taxon>Pseudomonadota</taxon>
        <taxon>Gammaproteobacteria</taxon>
        <taxon>Candidatus Competibacteraceae</taxon>
        <taxon>Plasticicumulans</taxon>
    </lineage>
</organism>
<dbReference type="Proteomes" id="UP000246569">
    <property type="component" value="Unassembled WGS sequence"/>
</dbReference>
<keyword evidence="5 6" id="KW-0472">Membrane</keyword>
<comment type="similarity">
    <text evidence="2 6">Belongs to the 4-toluene sulfonate uptake permease (TSUP) (TC 2.A.102) family.</text>
</comment>
<feature type="transmembrane region" description="Helical" evidence="6">
    <location>
        <begin position="142"/>
        <end position="160"/>
    </location>
</feature>
<feature type="transmembrane region" description="Helical" evidence="6">
    <location>
        <begin position="52"/>
        <end position="73"/>
    </location>
</feature>
<dbReference type="AlphaFoldDB" id="A0A317MWJ5"/>
<evidence type="ECO:0000256" key="4">
    <source>
        <dbReference type="ARBA" id="ARBA00022989"/>
    </source>
</evidence>
<comment type="caution">
    <text evidence="7">The sequence shown here is derived from an EMBL/GenBank/DDBJ whole genome shotgun (WGS) entry which is preliminary data.</text>
</comment>
<name>A0A317MWJ5_9GAMM</name>
<evidence type="ECO:0000256" key="2">
    <source>
        <dbReference type="ARBA" id="ARBA00009142"/>
    </source>
</evidence>
<evidence type="ECO:0000256" key="6">
    <source>
        <dbReference type="RuleBase" id="RU363041"/>
    </source>
</evidence>
<comment type="subcellular location">
    <subcellularLocation>
        <location evidence="6">Cell membrane</location>
        <topology evidence="6">Multi-pass membrane protein</topology>
    </subcellularLocation>
    <subcellularLocation>
        <location evidence="1">Membrane</location>
        <topology evidence="1">Multi-pass membrane protein</topology>
    </subcellularLocation>
</comment>
<keyword evidence="4 6" id="KW-1133">Transmembrane helix</keyword>
<feature type="transmembrane region" description="Helical" evidence="6">
    <location>
        <begin position="85"/>
        <end position="103"/>
    </location>
</feature>
<keyword evidence="3 6" id="KW-0812">Transmembrane</keyword>